<proteinExistence type="predicted"/>
<dbReference type="OrthoDB" id="2943400at2759"/>
<dbReference type="KEGG" id="more:E1B28_001829"/>
<keyword evidence="3" id="KW-1185">Reference proteome</keyword>
<organism evidence="2 3">
    <name type="scientific">Marasmius oreades</name>
    <name type="common">fairy-ring Marasmius</name>
    <dbReference type="NCBI Taxonomy" id="181124"/>
    <lineage>
        <taxon>Eukaryota</taxon>
        <taxon>Fungi</taxon>
        <taxon>Dikarya</taxon>
        <taxon>Basidiomycota</taxon>
        <taxon>Agaricomycotina</taxon>
        <taxon>Agaricomycetes</taxon>
        <taxon>Agaricomycetidae</taxon>
        <taxon>Agaricales</taxon>
        <taxon>Marasmiineae</taxon>
        <taxon>Marasmiaceae</taxon>
        <taxon>Marasmius</taxon>
    </lineage>
</organism>
<evidence type="ECO:0000313" key="3">
    <source>
        <dbReference type="Proteomes" id="UP001049176"/>
    </source>
</evidence>
<sequence>MSFFAGVSKSSLTFNKSSFNAVQGDIINHYYSAHSGDEQAEAGDFRHIRLGDVKLLKRVWSDDVQINARNQPNSTSRFKPNNPFRIRLLKASSMNSVKVTRNVYHVGVVGHREERFTATIYEQESESETGGREDDPARKIWRDDFLSVISMRHPHIPQLFGYGSSKLPFLVFHGGLVRGNEIFERYMMDKIVLCYLDYQSRASFENLYYSPLRDISLESTDIGSWWFNPENDSFQCDLTVVSRARRSDGGEPEQDHGGGRAGTVPQPSTGDYCIIYRQTTANAASRNIIDHFRRFLPDFITAISRLGHSQRYNDLQMLSTYSLDGTLTFGSIVVPSNKKIGPVVGYLESYPAPKWRFLKDNSYCPLGAVMACSSIENTAVRLTFNSDCVENREGKLRLYLRFALESPQENHNLYSTAFLSQANYLGTQVGCVPSDFVFLNWLEISLEGTIPKQSTETLYLTIPPIQPDENSPHVKLPLSASSMFFWSLSPQGYPKLTAAEIESRGLQDIGIKFYVGTSWNPVRHEAVRQYLTLENYDLYSKAYAQDRGYPLIDLSSGLIPSTSYNGDRPKRETAPSRRRRVIISKTGTFRKVSGRRSN</sequence>
<dbReference type="GeneID" id="66070905"/>
<feature type="compositionally biased region" description="Basic and acidic residues" evidence="1">
    <location>
        <begin position="245"/>
        <end position="258"/>
    </location>
</feature>
<feature type="region of interest" description="Disordered" evidence="1">
    <location>
        <begin position="245"/>
        <end position="265"/>
    </location>
</feature>
<dbReference type="AlphaFoldDB" id="A0A9P7V469"/>
<evidence type="ECO:0000313" key="2">
    <source>
        <dbReference type="EMBL" id="KAG7100044.1"/>
    </source>
</evidence>
<protein>
    <submittedName>
        <fullName evidence="2">Uncharacterized protein</fullName>
    </submittedName>
</protein>
<name>A0A9P7V469_9AGAR</name>
<evidence type="ECO:0000256" key="1">
    <source>
        <dbReference type="SAM" id="MobiDB-lite"/>
    </source>
</evidence>
<gene>
    <name evidence="2" type="ORF">E1B28_001829</name>
</gene>
<comment type="caution">
    <text evidence="2">The sequence shown here is derived from an EMBL/GenBank/DDBJ whole genome shotgun (WGS) entry which is preliminary data.</text>
</comment>
<dbReference type="Proteomes" id="UP001049176">
    <property type="component" value="Chromosome 1"/>
</dbReference>
<reference evidence="2" key="1">
    <citation type="journal article" date="2021" name="Genome Biol. Evol.">
        <title>The assembled and annotated genome of the fairy-ring fungus Marasmius oreades.</title>
        <authorList>
            <person name="Hiltunen M."/>
            <person name="Ament-Velasquez S.L."/>
            <person name="Johannesson H."/>
        </authorList>
    </citation>
    <scope>NUCLEOTIDE SEQUENCE</scope>
    <source>
        <strain evidence="2">03SP1</strain>
    </source>
</reference>
<accession>A0A9P7V469</accession>
<dbReference type="EMBL" id="CM032181">
    <property type="protein sequence ID" value="KAG7100044.1"/>
    <property type="molecule type" value="Genomic_DNA"/>
</dbReference>
<dbReference type="RefSeq" id="XP_043016514.1">
    <property type="nucleotide sequence ID" value="XM_043147800.1"/>
</dbReference>